<gene>
    <name evidence="5" type="ORF">HX829_32225</name>
</gene>
<keyword evidence="3" id="KW-1277">Toxin-antitoxin system</keyword>
<dbReference type="AlphaFoldDB" id="A0A7Y8BPF2"/>
<evidence type="ECO:0000313" key="6">
    <source>
        <dbReference type="Proteomes" id="UP000582981"/>
    </source>
</evidence>
<dbReference type="SUPFAM" id="SSF47598">
    <property type="entry name" value="Ribbon-helix-helix"/>
    <property type="match status" value="1"/>
</dbReference>
<dbReference type="GO" id="GO:0006355">
    <property type="term" value="P:regulation of DNA-templated transcription"/>
    <property type="evidence" value="ECO:0007669"/>
    <property type="project" value="InterPro"/>
</dbReference>
<comment type="function">
    <text evidence="4">Antitoxin component of a type II toxin-antitoxin (TA) system. Neutralizes the effect of toxin ParE.</text>
</comment>
<dbReference type="InterPro" id="IPR010985">
    <property type="entry name" value="Ribbon_hlx_hlx"/>
</dbReference>
<dbReference type="PANTHER" id="PTHR36582:SF2">
    <property type="entry name" value="ANTITOXIN PARD"/>
    <property type="match status" value="1"/>
</dbReference>
<protein>
    <recommendedName>
        <fullName evidence="2">Antitoxin ParD</fullName>
    </recommendedName>
</protein>
<evidence type="ECO:0000256" key="2">
    <source>
        <dbReference type="ARBA" id="ARBA00017940"/>
    </source>
</evidence>
<accession>A0A7Y8BPF2</accession>
<comment type="similarity">
    <text evidence="1">Belongs to the ParD antitoxin family.</text>
</comment>
<evidence type="ECO:0000256" key="1">
    <source>
        <dbReference type="ARBA" id="ARBA00008580"/>
    </source>
</evidence>
<dbReference type="Pfam" id="PF03693">
    <property type="entry name" value="ParD_antitoxin"/>
    <property type="match status" value="1"/>
</dbReference>
<sequence>MGTVRKTITVTDKQDGWIKAQIDAGHYTNDSEYIRDLIRREQERSAELEAIRTALLDGEASGEPRPFDAEAFKRKMLTTHG</sequence>
<evidence type="ECO:0000313" key="5">
    <source>
        <dbReference type="EMBL" id="NWB51149.1"/>
    </source>
</evidence>
<evidence type="ECO:0000256" key="3">
    <source>
        <dbReference type="ARBA" id="ARBA00022649"/>
    </source>
</evidence>
<evidence type="ECO:0000256" key="4">
    <source>
        <dbReference type="ARBA" id="ARBA00037106"/>
    </source>
</evidence>
<dbReference type="NCBIfam" id="TIGR02606">
    <property type="entry name" value="antidote_CC2985"/>
    <property type="match status" value="1"/>
</dbReference>
<dbReference type="InterPro" id="IPR022789">
    <property type="entry name" value="ParD"/>
</dbReference>
<comment type="caution">
    <text evidence="5">The sequence shown here is derived from an EMBL/GenBank/DDBJ whole genome shotgun (WGS) entry which is preliminary data.</text>
</comment>
<dbReference type="Gene3D" id="6.10.10.120">
    <property type="entry name" value="Antitoxin ParD1-like"/>
    <property type="match status" value="1"/>
</dbReference>
<reference evidence="5 6" key="1">
    <citation type="submission" date="2020-04" db="EMBL/GenBank/DDBJ databases">
        <title>Molecular characterization of pseudomonads from Agaricus bisporus reveal novel blotch 2 pathogens in Western Europe.</title>
        <authorList>
            <person name="Taparia T."/>
            <person name="Krijger M."/>
            <person name="Haynes E."/>
            <person name="Elpinstone J.G."/>
            <person name="Noble R."/>
            <person name="Van Der Wolf J."/>
        </authorList>
    </citation>
    <scope>NUCLEOTIDE SEQUENCE [LARGE SCALE GENOMIC DNA]</scope>
    <source>
        <strain evidence="5 6">F1001</strain>
    </source>
</reference>
<dbReference type="PANTHER" id="PTHR36582">
    <property type="entry name" value="ANTITOXIN PARD"/>
    <property type="match status" value="1"/>
</dbReference>
<dbReference type="RefSeq" id="WP_100941657.1">
    <property type="nucleotide sequence ID" value="NZ_JACAPU010000055.1"/>
</dbReference>
<proteinExistence type="inferred from homology"/>
<dbReference type="InterPro" id="IPR038296">
    <property type="entry name" value="ParD_sf"/>
</dbReference>
<dbReference type="Proteomes" id="UP000582981">
    <property type="component" value="Unassembled WGS sequence"/>
</dbReference>
<dbReference type="EMBL" id="JACAPU010000055">
    <property type="protein sequence ID" value="NWB51149.1"/>
    <property type="molecule type" value="Genomic_DNA"/>
</dbReference>
<name>A0A7Y8BPF2_9PSED</name>
<organism evidence="5 6">
    <name type="scientific">Pseudomonas gingeri</name>
    <dbReference type="NCBI Taxonomy" id="117681"/>
    <lineage>
        <taxon>Bacteria</taxon>
        <taxon>Pseudomonadati</taxon>
        <taxon>Pseudomonadota</taxon>
        <taxon>Gammaproteobacteria</taxon>
        <taxon>Pseudomonadales</taxon>
        <taxon>Pseudomonadaceae</taxon>
        <taxon>Pseudomonas</taxon>
    </lineage>
</organism>